<evidence type="ECO:0000313" key="5">
    <source>
        <dbReference type="Proteomes" id="UP001396334"/>
    </source>
</evidence>
<keyword evidence="5" id="KW-1185">Reference proteome</keyword>
<proteinExistence type="predicted"/>
<sequence length="622" mass="70262">MSQDLESMFKGLPHVSNIGLRVSGVEELNVGGGSGSQRADSKRARRVDDDLGENEFDSSDLESLVDERLVSDDDEEEEEITTLREFNILPMVRNEDVDGVGEDDGNETDYLDSSDAGSYESDSDGEILFKKSSKVFFDTFSVEPRFEVGMIFESPQQFKEALYAYAVAQRFDFKFLKNEKERTRAKCKARGCPFRIYASFDKGDSCFKIKTFISEHECSITFKNKRANYLLVGKHFLSKIRIVPNLKLVEIKRLAKEELKVELHKHTCMKAKSWCLEQIRGRLGYEFSRLYDYVGALRDADPSCSFELKVERPTPFEIPKFRRLYVCFSTLKEAFRTYSRPVLSLDGCFLKGDFKGELLSVVGRDANNQIFPIAWAVVEVENRETWAWFLENLRIDLHLIDGEKFTVISDMQKGLLEEISLNLPKALNDVTEIEPITLNSYTQEQHTTETFNQATTTLVSQPPRTNVTVSREKTNVEIASSAIQIKKSPPIVLATKANQEPKKHLSIGPRGRTIMEGLGLYTNETTGLQILNPGSSSQILVSKPRNMKYSITRAHSPSVPFKSSSMASRPPTSTSLPPTTSSQPPTTVSLPLSTASSKQLPKQRSEIPKLAPRKNTPTIWRY</sequence>
<dbReference type="Proteomes" id="UP001396334">
    <property type="component" value="Unassembled WGS sequence"/>
</dbReference>
<feature type="compositionally biased region" description="Acidic residues" evidence="1">
    <location>
        <begin position="97"/>
        <end position="112"/>
    </location>
</feature>
<dbReference type="Pfam" id="PF03108">
    <property type="entry name" value="DBD_Tnp_Mut"/>
    <property type="match status" value="1"/>
</dbReference>
<feature type="region of interest" description="Disordered" evidence="1">
    <location>
        <begin position="554"/>
        <end position="622"/>
    </location>
</feature>
<reference evidence="4 5" key="1">
    <citation type="journal article" date="2024" name="G3 (Bethesda)">
        <title>Genome assembly of Hibiscus sabdariffa L. provides insights into metabolisms of medicinal natural products.</title>
        <authorList>
            <person name="Kim T."/>
        </authorList>
    </citation>
    <scope>NUCLEOTIDE SEQUENCE [LARGE SCALE GENOMIC DNA]</scope>
    <source>
        <strain evidence="4">TK-2024</strain>
        <tissue evidence="4">Old leaves</tissue>
    </source>
</reference>
<gene>
    <name evidence="4" type="ORF">V6N11_084394</name>
</gene>
<evidence type="ECO:0000256" key="1">
    <source>
        <dbReference type="SAM" id="MobiDB-lite"/>
    </source>
</evidence>
<accession>A0ABR2NC49</accession>
<comment type="caution">
    <text evidence="4">The sequence shown here is derived from an EMBL/GenBank/DDBJ whole genome shotgun (WGS) entry which is preliminary data.</text>
</comment>
<feature type="domain" description="Transposase MuDR plant" evidence="2">
    <location>
        <begin position="146"/>
        <end position="209"/>
    </location>
</feature>
<dbReference type="EMBL" id="JBBPBN010000181">
    <property type="protein sequence ID" value="KAK8973696.1"/>
    <property type="molecule type" value="Genomic_DNA"/>
</dbReference>
<feature type="domain" description="MULE transposase" evidence="3">
    <location>
        <begin position="342"/>
        <end position="426"/>
    </location>
</feature>
<dbReference type="PANTHER" id="PTHR31973">
    <property type="entry name" value="POLYPROTEIN, PUTATIVE-RELATED"/>
    <property type="match status" value="1"/>
</dbReference>
<organism evidence="4 5">
    <name type="scientific">Hibiscus sabdariffa</name>
    <name type="common">roselle</name>
    <dbReference type="NCBI Taxonomy" id="183260"/>
    <lineage>
        <taxon>Eukaryota</taxon>
        <taxon>Viridiplantae</taxon>
        <taxon>Streptophyta</taxon>
        <taxon>Embryophyta</taxon>
        <taxon>Tracheophyta</taxon>
        <taxon>Spermatophyta</taxon>
        <taxon>Magnoliopsida</taxon>
        <taxon>eudicotyledons</taxon>
        <taxon>Gunneridae</taxon>
        <taxon>Pentapetalae</taxon>
        <taxon>rosids</taxon>
        <taxon>malvids</taxon>
        <taxon>Malvales</taxon>
        <taxon>Malvaceae</taxon>
        <taxon>Malvoideae</taxon>
        <taxon>Hibiscus</taxon>
    </lineage>
</organism>
<feature type="region of interest" description="Disordered" evidence="1">
    <location>
        <begin position="96"/>
        <end position="119"/>
    </location>
</feature>
<evidence type="ECO:0000259" key="2">
    <source>
        <dbReference type="Pfam" id="PF03108"/>
    </source>
</evidence>
<protein>
    <recommendedName>
        <fullName evidence="6">Transposase MuDR plant domain-containing protein</fullName>
    </recommendedName>
</protein>
<dbReference type="Pfam" id="PF10551">
    <property type="entry name" value="MULE"/>
    <property type="match status" value="1"/>
</dbReference>
<feature type="region of interest" description="Disordered" evidence="1">
    <location>
        <begin position="28"/>
        <end position="58"/>
    </location>
</feature>
<evidence type="ECO:0000259" key="3">
    <source>
        <dbReference type="Pfam" id="PF10551"/>
    </source>
</evidence>
<dbReference type="InterPro" id="IPR018289">
    <property type="entry name" value="MULE_transposase_dom"/>
</dbReference>
<name>A0ABR2NC49_9ROSI</name>
<feature type="compositionally biased region" description="Low complexity" evidence="1">
    <location>
        <begin position="568"/>
        <end position="597"/>
    </location>
</feature>
<feature type="compositionally biased region" description="Basic and acidic residues" evidence="1">
    <location>
        <begin position="39"/>
        <end position="49"/>
    </location>
</feature>
<evidence type="ECO:0008006" key="6">
    <source>
        <dbReference type="Google" id="ProtNLM"/>
    </source>
</evidence>
<dbReference type="PANTHER" id="PTHR31973:SF187">
    <property type="entry name" value="MUTATOR TRANSPOSASE MUDRA PROTEIN"/>
    <property type="match status" value="1"/>
</dbReference>
<evidence type="ECO:0000313" key="4">
    <source>
        <dbReference type="EMBL" id="KAK8973696.1"/>
    </source>
</evidence>
<dbReference type="InterPro" id="IPR004332">
    <property type="entry name" value="Transposase_MuDR"/>
</dbReference>